<dbReference type="EMBL" id="CADIKI010000009">
    <property type="protein sequence ID" value="CAB3793751.1"/>
    <property type="molecule type" value="Genomic_DNA"/>
</dbReference>
<evidence type="ECO:0000313" key="1">
    <source>
        <dbReference type="EMBL" id="CAB3793751.1"/>
    </source>
</evidence>
<proteinExistence type="predicted"/>
<accession>A0A6J5G8R0</accession>
<gene>
    <name evidence="1" type="ORF">LMG27177_03518</name>
</gene>
<sequence length="218" mass="23720">MSDDPLARAAPAVSVAGVGACDVEPLSLPLDPQVAACMNQWLHATTNAASADTRLFAKLIAARDVHDELALLGLRPREWHALLARHFTHAAEVTLPRNVGMNANTDEHVSFVHSLHALLLTHASLTVHPDDAHCVATIIAHACLRPDHLWRDLGLAGRTEVTWMLTRYFPTLVTLNVANLRWKKFLAAQRALSLGLLPGPAPGCPGCEDYGYCFPPQR</sequence>
<evidence type="ECO:0000313" key="2">
    <source>
        <dbReference type="Proteomes" id="UP000494252"/>
    </source>
</evidence>
<dbReference type="Proteomes" id="UP000494252">
    <property type="component" value="Unassembled WGS sequence"/>
</dbReference>
<evidence type="ECO:0008006" key="3">
    <source>
        <dbReference type="Google" id="ProtNLM"/>
    </source>
</evidence>
<protein>
    <recommendedName>
        <fullName evidence="3">Nitrogen fixation protein NifQ</fullName>
    </recommendedName>
</protein>
<name>A0A6J5G8R0_9BURK</name>
<dbReference type="InterPro" id="IPR006975">
    <property type="entry name" value="NifQ"/>
</dbReference>
<reference evidence="1 2" key="1">
    <citation type="submission" date="2020-04" db="EMBL/GenBank/DDBJ databases">
        <authorList>
            <person name="De Canck E."/>
        </authorList>
    </citation>
    <scope>NUCLEOTIDE SEQUENCE [LARGE SCALE GENOMIC DNA]</scope>
    <source>
        <strain evidence="1 2">LMG 27177</strain>
    </source>
</reference>
<dbReference type="Pfam" id="PF04891">
    <property type="entry name" value="NifQ"/>
    <property type="match status" value="1"/>
</dbReference>
<organism evidence="1 2">
    <name type="scientific">Paraburkholderia fynbosensis</name>
    <dbReference type="NCBI Taxonomy" id="1200993"/>
    <lineage>
        <taxon>Bacteria</taxon>
        <taxon>Pseudomonadati</taxon>
        <taxon>Pseudomonadota</taxon>
        <taxon>Betaproteobacteria</taxon>
        <taxon>Burkholderiales</taxon>
        <taxon>Burkholderiaceae</taxon>
        <taxon>Paraburkholderia</taxon>
    </lineage>
</organism>
<dbReference type="AlphaFoldDB" id="A0A6J5G8R0"/>
<dbReference type="GO" id="GO:0009399">
    <property type="term" value="P:nitrogen fixation"/>
    <property type="evidence" value="ECO:0007669"/>
    <property type="project" value="InterPro"/>
</dbReference>
<keyword evidence="2" id="KW-1185">Reference proteome</keyword>
<dbReference type="GO" id="GO:0030151">
    <property type="term" value="F:molybdenum ion binding"/>
    <property type="evidence" value="ECO:0007669"/>
    <property type="project" value="InterPro"/>
</dbReference>